<feature type="non-terminal residue" evidence="2">
    <location>
        <position position="1"/>
    </location>
</feature>
<proteinExistence type="predicted"/>
<evidence type="ECO:0000256" key="1">
    <source>
        <dbReference type="SAM" id="Coils"/>
    </source>
</evidence>
<gene>
    <name evidence="2" type="ORF">PFFCH_03405</name>
</gene>
<dbReference type="AlphaFoldDB" id="A0A024VMP0"/>
<reference evidence="2 3" key="2">
    <citation type="submission" date="2013-02" db="EMBL/GenBank/DDBJ databases">
        <title>The Genome Sequence of Plasmodium falciparum FCH/4.</title>
        <authorList>
            <consortium name="The Broad Institute Genome Sequencing Platform"/>
            <consortium name="The Broad Institute Genome Sequencing Center for Infectious Disease"/>
            <person name="Neafsey D."/>
            <person name="Cheeseman I."/>
            <person name="Volkman S."/>
            <person name="Adams J."/>
            <person name="Walker B."/>
            <person name="Young S.K."/>
            <person name="Zeng Q."/>
            <person name="Gargeya S."/>
            <person name="Fitzgerald M."/>
            <person name="Haas B."/>
            <person name="Abouelleil A."/>
            <person name="Alvarado L."/>
            <person name="Arachchi H.M."/>
            <person name="Berlin A.M."/>
            <person name="Chapman S.B."/>
            <person name="Dewar J."/>
            <person name="Goldberg J."/>
            <person name="Griggs A."/>
            <person name="Gujja S."/>
            <person name="Hansen M."/>
            <person name="Howarth C."/>
            <person name="Imamovic A."/>
            <person name="Larimer J."/>
            <person name="McCowan C."/>
            <person name="Murphy C."/>
            <person name="Neiman D."/>
            <person name="Pearson M."/>
            <person name="Priest M."/>
            <person name="Roberts A."/>
            <person name="Saif S."/>
            <person name="Shea T."/>
            <person name="Sisk P."/>
            <person name="Sykes S."/>
            <person name="Wortman J."/>
            <person name="Nusbaum C."/>
            <person name="Birren B."/>
        </authorList>
    </citation>
    <scope>NUCLEOTIDE SEQUENCE [LARGE SCALE GENOMIC DNA]</scope>
    <source>
        <strain evidence="2 3">FCH/4</strain>
    </source>
</reference>
<evidence type="ECO:0000313" key="3">
    <source>
        <dbReference type="Proteomes" id="UP000030656"/>
    </source>
</evidence>
<name>A0A024VMP0_PLAFA</name>
<keyword evidence="1" id="KW-0175">Coiled coil</keyword>
<sequence>KLIVVVKELSDKNKELDEKEKKIKTYNGDIQELKTIINKSNNDLKVTFC</sequence>
<evidence type="ECO:0000313" key="2">
    <source>
        <dbReference type="EMBL" id="ETW29171.1"/>
    </source>
</evidence>
<protein>
    <submittedName>
        <fullName evidence="2">Uncharacterized protein</fullName>
    </submittedName>
</protein>
<reference evidence="2 3" key="1">
    <citation type="submission" date="2013-02" db="EMBL/GenBank/DDBJ databases">
        <title>The Genome Annotation of Plasmodium falciparum FCH/4.</title>
        <authorList>
            <consortium name="The Broad Institute Genome Sequencing Platform"/>
            <consortium name="The Broad Institute Genome Sequencing Center for Infectious Disease"/>
            <person name="Neafsey D."/>
            <person name="Hoffman S."/>
            <person name="Volkman S."/>
            <person name="Rosenthal P."/>
            <person name="Walker B."/>
            <person name="Young S.K."/>
            <person name="Zeng Q."/>
            <person name="Gargeya S."/>
            <person name="Fitzgerald M."/>
            <person name="Haas B."/>
            <person name="Abouelleil A."/>
            <person name="Allen A.W."/>
            <person name="Alvarado L."/>
            <person name="Arachchi H.M."/>
            <person name="Berlin A.M."/>
            <person name="Chapman S.B."/>
            <person name="Gainer-Dewar J."/>
            <person name="Goldberg J."/>
            <person name="Griggs A."/>
            <person name="Gujja S."/>
            <person name="Hansen M."/>
            <person name="Howarth C."/>
            <person name="Imamovic A."/>
            <person name="Ireland A."/>
            <person name="Larimer J."/>
            <person name="McCowan C."/>
            <person name="Murphy C."/>
            <person name="Pearson M."/>
            <person name="Poon T.W."/>
            <person name="Priest M."/>
            <person name="Roberts A."/>
            <person name="Saif S."/>
            <person name="Shea T."/>
            <person name="Sisk P."/>
            <person name="Sykes S."/>
            <person name="Wortman J."/>
            <person name="Nusbaum C."/>
            <person name="Birren B."/>
        </authorList>
    </citation>
    <scope>NUCLEOTIDE SEQUENCE [LARGE SCALE GENOMIC DNA]</scope>
    <source>
        <strain evidence="2 3">FCH/4</strain>
    </source>
</reference>
<accession>A0A024VMP0</accession>
<dbReference type="Proteomes" id="UP000030656">
    <property type="component" value="Unassembled WGS sequence"/>
</dbReference>
<dbReference type="EMBL" id="KI927987">
    <property type="protein sequence ID" value="ETW29171.1"/>
    <property type="molecule type" value="Genomic_DNA"/>
</dbReference>
<feature type="coiled-coil region" evidence="1">
    <location>
        <begin position="9"/>
        <end position="36"/>
    </location>
</feature>
<organism evidence="2 3">
    <name type="scientific">Plasmodium falciparum FCH/4</name>
    <dbReference type="NCBI Taxonomy" id="1036724"/>
    <lineage>
        <taxon>Eukaryota</taxon>
        <taxon>Sar</taxon>
        <taxon>Alveolata</taxon>
        <taxon>Apicomplexa</taxon>
        <taxon>Aconoidasida</taxon>
        <taxon>Haemosporida</taxon>
        <taxon>Plasmodiidae</taxon>
        <taxon>Plasmodium</taxon>
        <taxon>Plasmodium (Laverania)</taxon>
    </lineage>
</organism>